<protein>
    <submittedName>
        <fullName evidence="4">YPDG domain-containing protein</fullName>
    </submittedName>
</protein>
<dbReference type="Pfam" id="PF18957">
    <property type="entry name" value="RibLong"/>
    <property type="match status" value="2"/>
</dbReference>
<evidence type="ECO:0000256" key="1">
    <source>
        <dbReference type="SAM" id="MobiDB-lite"/>
    </source>
</evidence>
<dbReference type="InterPro" id="IPR044055">
    <property type="entry name" value="RibLong"/>
</dbReference>
<evidence type="ECO:0000259" key="3">
    <source>
        <dbReference type="Pfam" id="PF18957"/>
    </source>
</evidence>
<keyword evidence="2" id="KW-0732">Signal</keyword>
<feature type="signal peptide" evidence="2">
    <location>
        <begin position="1"/>
        <end position="32"/>
    </location>
</feature>
<evidence type="ECO:0000313" key="4">
    <source>
        <dbReference type="EMBL" id="MBI8988617.1"/>
    </source>
</evidence>
<evidence type="ECO:0000256" key="2">
    <source>
        <dbReference type="SAM" id="SignalP"/>
    </source>
</evidence>
<organism evidence="4 5">
    <name type="scientific">Corynebacterium meridianum</name>
    <dbReference type="NCBI Taxonomy" id="2765363"/>
    <lineage>
        <taxon>Bacteria</taxon>
        <taxon>Bacillati</taxon>
        <taxon>Actinomycetota</taxon>
        <taxon>Actinomycetes</taxon>
        <taxon>Mycobacteriales</taxon>
        <taxon>Corynebacteriaceae</taxon>
        <taxon>Corynebacterium</taxon>
    </lineage>
</organism>
<reference evidence="4" key="1">
    <citation type="submission" date="2020-12" db="EMBL/GenBank/DDBJ databases">
        <title>Genome public.</title>
        <authorList>
            <person name="Sun Q."/>
        </authorList>
    </citation>
    <scope>NUCLEOTIDE SEQUENCE</scope>
    <source>
        <strain evidence="4">CCM 8863</strain>
    </source>
</reference>
<accession>A0A934HXX0</accession>
<dbReference type="AlphaFoldDB" id="A0A934HXX0"/>
<proteinExistence type="predicted"/>
<sequence length="307" mass="32032">MNTSPNRRRRSLCAAGLALALLAPITTSVAVAEEGADTALTDRYEPLFGEARAKVGADTTSTAPTFDDTTTDQLDEAPVPENTTFALGNDAPRNARIDAATGAITYTATHDDAGKVIAVPVTVTYSDKSTDEGSVYFVVTDPHGGTAKKYTVNYATTHSHTGEKAVSKAPTFDDTTTEAVETLPAPEGAVFKLSKKARNAEIDAATGVVTFTAPESDANTTVNVPVVVFYPDESHAHADAPFEVFHHDHGHDGDKPKPVKPAPKPFGSSGSTGSALLGTGALVALVAGIVHFFKTHPLTIPGLPLPR</sequence>
<dbReference type="RefSeq" id="WP_198737672.1">
    <property type="nucleotide sequence ID" value="NZ_JAEIOS010000010.1"/>
</dbReference>
<dbReference type="NCBIfam" id="NF038186">
    <property type="entry name" value="YPDG_rpt"/>
    <property type="match status" value="2"/>
</dbReference>
<dbReference type="Proteomes" id="UP000645966">
    <property type="component" value="Unassembled WGS sequence"/>
</dbReference>
<comment type="caution">
    <text evidence="4">The sequence shown here is derived from an EMBL/GenBank/DDBJ whole genome shotgun (WGS) entry which is preliminary data.</text>
</comment>
<evidence type="ECO:0000313" key="5">
    <source>
        <dbReference type="Proteomes" id="UP000645966"/>
    </source>
</evidence>
<feature type="region of interest" description="Disordered" evidence="1">
    <location>
        <begin position="56"/>
        <end position="76"/>
    </location>
</feature>
<feature type="region of interest" description="Disordered" evidence="1">
    <location>
        <begin position="246"/>
        <end position="271"/>
    </location>
</feature>
<gene>
    <name evidence="4" type="ORF">JDV75_02400</name>
</gene>
<feature type="domain" description="Long Rib" evidence="3">
    <location>
        <begin position="42"/>
        <end position="140"/>
    </location>
</feature>
<feature type="compositionally biased region" description="Low complexity" evidence="1">
    <location>
        <begin position="58"/>
        <end position="68"/>
    </location>
</feature>
<feature type="chain" id="PRO_5037943392" evidence="2">
    <location>
        <begin position="33"/>
        <end position="307"/>
    </location>
</feature>
<dbReference type="EMBL" id="JAEIOS010000010">
    <property type="protein sequence ID" value="MBI8988617.1"/>
    <property type="molecule type" value="Genomic_DNA"/>
</dbReference>
<keyword evidence="5" id="KW-1185">Reference proteome</keyword>
<feature type="domain" description="Long Rib" evidence="3">
    <location>
        <begin position="147"/>
        <end position="244"/>
    </location>
</feature>
<name>A0A934HXX0_9CORY</name>
<feature type="compositionally biased region" description="Basic and acidic residues" evidence="1">
    <location>
        <begin position="246"/>
        <end position="257"/>
    </location>
</feature>